<gene>
    <name evidence="1" type="ORF">UFOVP431_7</name>
</gene>
<evidence type="ECO:0000313" key="1">
    <source>
        <dbReference type="EMBL" id="CAB4147019.1"/>
    </source>
</evidence>
<protein>
    <submittedName>
        <fullName evidence="1">Uncharacterized protein</fullName>
    </submittedName>
</protein>
<reference evidence="1" key="1">
    <citation type="submission" date="2020-04" db="EMBL/GenBank/DDBJ databases">
        <authorList>
            <person name="Chiriac C."/>
            <person name="Salcher M."/>
            <person name="Ghai R."/>
            <person name="Kavagutti S V."/>
        </authorList>
    </citation>
    <scope>NUCLEOTIDE SEQUENCE</scope>
</reference>
<name>A0A6J5MTV8_9CAUD</name>
<accession>A0A6J5MTV8</accession>
<sequence length="125" mass="14661">MVYGGLSEEWGEIPSSEIQSCHLSEPEASVEPDYRIEEYFDTDLLRVRFAIRKSENIRGAEVEQRFDSLEEARKIVLMLRKYKKRIFHPVDTEDTTTPEQIKKVNTARHAEDVCYPWLKLTNQAN</sequence>
<organism evidence="1">
    <name type="scientific">uncultured Caudovirales phage</name>
    <dbReference type="NCBI Taxonomy" id="2100421"/>
    <lineage>
        <taxon>Viruses</taxon>
        <taxon>Duplodnaviria</taxon>
        <taxon>Heunggongvirae</taxon>
        <taxon>Uroviricota</taxon>
        <taxon>Caudoviricetes</taxon>
        <taxon>Peduoviridae</taxon>
        <taxon>Maltschvirus</taxon>
        <taxon>Maltschvirus maltsch</taxon>
    </lineage>
</organism>
<dbReference type="EMBL" id="LR796483">
    <property type="protein sequence ID" value="CAB4147019.1"/>
    <property type="molecule type" value="Genomic_DNA"/>
</dbReference>
<proteinExistence type="predicted"/>